<name>A0A4U5MBW0_POPAL</name>
<reference evidence="1" key="1">
    <citation type="submission" date="2018-10" db="EMBL/GenBank/DDBJ databases">
        <title>Population genomic analysis revealed the cold adaptation of white poplar.</title>
        <authorList>
            <person name="Liu Y.-J."/>
        </authorList>
    </citation>
    <scope>NUCLEOTIDE SEQUENCE [LARGE SCALE GENOMIC DNA]</scope>
    <source>
        <strain evidence="1">PAL-ZL1</strain>
    </source>
</reference>
<dbReference type="Gene3D" id="3.60.10.10">
    <property type="entry name" value="Endonuclease/exonuclease/phosphatase"/>
    <property type="match status" value="1"/>
</dbReference>
<proteinExistence type="predicted"/>
<dbReference type="STRING" id="43335.A0A4U5MBW0"/>
<accession>A0A4U5MBW0</accession>
<comment type="caution">
    <text evidence="1">The sequence shown here is derived from an EMBL/GenBank/DDBJ whole genome shotgun (WGS) entry which is preliminary data.</text>
</comment>
<evidence type="ECO:0000313" key="1">
    <source>
        <dbReference type="EMBL" id="TKR66472.1"/>
    </source>
</evidence>
<gene>
    <name evidence="1" type="ORF">D5086_0000311620</name>
</gene>
<sequence>MSNLPWLLVGDFKVVRSFEESASDSDYSRAGMEAFDTCITNTELIDHHPSTGFYYNWSNTQANNPAIKRPDRVLINHHWSTVFPNGNAQFLHPGVSDHAPSLVKTRCS</sequence>
<dbReference type="InterPro" id="IPR036691">
    <property type="entry name" value="Endo/exonu/phosph_ase_sf"/>
</dbReference>
<dbReference type="PANTHER" id="PTHR33710:SF71">
    <property type="entry name" value="ENDONUCLEASE_EXONUCLEASE_PHOSPHATASE DOMAIN-CONTAINING PROTEIN"/>
    <property type="match status" value="1"/>
</dbReference>
<evidence type="ECO:0008006" key="2">
    <source>
        <dbReference type="Google" id="ProtNLM"/>
    </source>
</evidence>
<protein>
    <recommendedName>
        <fullName evidence="2">Endonuclease/exonuclease/phosphatase domain-containing protein</fullName>
    </recommendedName>
</protein>
<dbReference type="EMBL" id="RCHU01001203">
    <property type="protein sequence ID" value="TKR66472.1"/>
    <property type="molecule type" value="Genomic_DNA"/>
</dbReference>
<organism evidence="1">
    <name type="scientific">Populus alba</name>
    <name type="common">White poplar</name>
    <dbReference type="NCBI Taxonomy" id="43335"/>
    <lineage>
        <taxon>Eukaryota</taxon>
        <taxon>Viridiplantae</taxon>
        <taxon>Streptophyta</taxon>
        <taxon>Embryophyta</taxon>
        <taxon>Tracheophyta</taxon>
        <taxon>Spermatophyta</taxon>
        <taxon>Magnoliopsida</taxon>
        <taxon>eudicotyledons</taxon>
        <taxon>Gunneridae</taxon>
        <taxon>Pentapetalae</taxon>
        <taxon>rosids</taxon>
        <taxon>fabids</taxon>
        <taxon>Malpighiales</taxon>
        <taxon>Salicaceae</taxon>
        <taxon>Saliceae</taxon>
        <taxon>Populus</taxon>
    </lineage>
</organism>
<dbReference type="SUPFAM" id="SSF56219">
    <property type="entry name" value="DNase I-like"/>
    <property type="match status" value="1"/>
</dbReference>
<dbReference type="PANTHER" id="PTHR33710">
    <property type="entry name" value="BNAC02G09200D PROTEIN"/>
    <property type="match status" value="1"/>
</dbReference>
<dbReference type="AlphaFoldDB" id="A0A4U5MBW0"/>